<dbReference type="RefSeq" id="WP_062765403.1">
    <property type="nucleotide sequence ID" value="NZ_CP121045.1"/>
</dbReference>
<dbReference type="SMART" id="SM00387">
    <property type="entry name" value="HATPase_c"/>
    <property type="match status" value="1"/>
</dbReference>
<evidence type="ECO:0000256" key="2">
    <source>
        <dbReference type="ARBA" id="ARBA00012438"/>
    </source>
</evidence>
<protein>
    <recommendedName>
        <fullName evidence="2">histidine kinase</fullName>
        <ecNumber evidence="2">2.7.13.3</ecNumber>
    </recommendedName>
</protein>
<dbReference type="EC" id="2.7.13.3" evidence="2"/>
<dbReference type="GO" id="GO:0000155">
    <property type="term" value="F:phosphorelay sensor kinase activity"/>
    <property type="evidence" value="ECO:0007669"/>
    <property type="project" value="InterPro"/>
</dbReference>
<dbReference type="InterPro" id="IPR005467">
    <property type="entry name" value="His_kinase_dom"/>
</dbReference>
<dbReference type="EMBL" id="LPZR01000165">
    <property type="protein sequence ID" value="KYO51779.1"/>
    <property type="molecule type" value="Genomic_DNA"/>
</dbReference>
<dbReference type="CDD" id="cd00082">
    <property type="entry name" value="HisKA"/>
    <property type="match status" value="1"/>
</dbReference>
<evidence type="ECO:0000313" key="9">
    <source>
        <dbReference type="Proteomes" id="UP000075787"/>
    </source>
</evidence>
<proteinExistence type="predicted"/>
<evidence type="ECO:0000313" key="8">
    <source>
        <dbReference type="EMBL" id="KYO51779.1"/>
    </source>
</evidence>
<accession>A0A162KP81</accession>
<comment type="catalytic activity">
    <reaction evidence="1">
        <text>ATP + protein L-histidine = ADP + protein N-phospho-L-histidine.</text>
        <dbReference type="EC" id="2.7.13.3"/>
    </reaction>
</comment>
<name>A0A162KP81_9PROT</name>
<comment type="caution">
    <text evidence="8">The sequence shown here is derived from an EMBL/GenBank/DDBJ whole genome shotgun (WGS) entry which is preliminary data.</text>
</comment>
<dbReference type="InterPro" id="IPR004358">
    <property type="entry name" value="Sig_transdc_His_kin-like_C"/>
</dbReference>
<gene>
    <name evidence="8" type="ORF">AUP44_07515</name>
</gene>
<organism evidence="8 9">
    <name type="scientific">Tistrella mobilis</name>
    <dbReference type="NCBI Taxonomy" id="171437"/>
    <lineage>
        <taxon>Bacteria</taxon>
        <taxon>Pseudomonadati</taxon>
        <taxon>Pseudomonadota</taxon>
        <taxon>Alphaproteobacteria</taxon>
        <taxon>Geminicoccales</taxon>
        <taxon>Geminicoccaceae</taxon>
        <taxon>Tistrella</taxon>
    </lineage>
</organism>
<dbReference type="PROSITE" id="PS50109">
    <property type="entry name" value="HIS_KIN"/>
    <property type="match status" value="1"/>
</dbReference>
<dbReference type="SUPFAM" id="SSF47384">
    <property type="entry name" value="Homodimeric domain of signal transducing histidine kinase"/>
    <property type="match status" value="1"/>
</dbReference>
<keyword evidence="3" id="KW-0597">Phosphoprotein</keyword>
<evidence type="ECO:0000256" key="6">
    <source>
        <dbReference type="ARBA" id="ARBA00023012"/>
    </source>
</evidence>
<dbReference type="Gene3D" id="3.30.565.10">
    <property type="entry name" value="Histidine kinase-like ATPase, C-terminal domain"/>
    <property type="match status" value="1"/>
</dbReference>
<evidence type="ECO:0000256" key="4">
    <source>
        <dbReference type="ARBA" id="ARBA00022679"/>
    </source>
</evidence>
<dbReference type="InterPro" id="IPR050736">
    <property type="entry name" value="Sensor_HK_Regulatory"/>
</dbReference>
<dbReference type="AlphaFoldDB" id="A0A162KP81"/>
<evidence type="ECO:0000256" key="3">
    <source>
        <dbReference type="ARBA" id="ARBA00022553"/>
    </source>
</evidence>
<dbReference type="PANTHER" id="PTHR43711:SF26">
    <property type="entry name" value="SENSOR HISTIDINE KINASE RCSC"/>
    <property type="match status" value="1"/>
</dbReference>
<dbReference type="CDD" id="cd00075">
    <property type="entry name" value="HATPase"/>
    <property type="match status" value="1"/>
</dbReference>
<feature type="domain" description="Histidine kinase" evidence="7">
    <location>
        <begin position="197"/>
        <end position="418"/>
    </location>
</feature>
<evidence type="ECO:0000259" key="7">
    <source>
        <dbReference type="PROSITE" id="PS50109"/>
    </source>
</evidence>
<dbReference type="InterPro" id="IPR036097">
    <property type="entry name" value="HisK_dim/P_sf"/>
</dbReference>
<dbReference type="InterPro" id="IPR003594">
    <property type="entry name" value="HATPase_dom"/>
</dbReference>
<dbReference type="Pfam" id="PF02518">
    <property type="entry name" value="HATPase_c"/>
    <property type="match status" value="1"/>
</dbReference>
<dbReference type="InterPro" id="IPR003661">
    <property type="entry name" value="HisK_dim/P_dom"/>
</dbReference>
<evidence type="ECO:0000256" key="5">
    <source>
        <dbReference type="ARBA" id="ARBA00022777"/>
    </source>
</evidence>
<dbReference type="InterPro" id="IPR036890">
    <property type="entry name" value="HATPase_C_sf"/>
</dbReference>
<dbReference type="FunFam" id="3.30.565.10:FF:000006">
    <property type="entry name" value="Sensor histidine kinase WalK"/>
    <property type="match status" value="1"/>
</dbReference>
<dbReference type="PRINTS" id="PR00344">
    <property type="entry name" value="BCTRLSENSOR"/>
</dbReference>
<dbReference type="Proteomes" id="UP000075787">
    <property type="component" value="Unassembled WGS sequence"/>
</dbReference>
<dbReference type="PANTHER" id="PTHR43711">
    <property type="entry name" value="TWO-COMPONENT HISTIDINE KINASE"/>
    <property type="match status" value="1"/>
</dbReference>
<dbReference type="SUPFAM" id="SSF55874">
    <property type="entry name" value="ATPase domain of HSP90 chaperone/DNA topoisomerase II/histidine kinase"/>
    <property type="match status" value="1"/>
</dbReference>
<keyword evidence="4" id="KW-0808">Transferase</keyword>
<reference evidence="8 9" key="1">
    <citation type="submission" date="2015-12" db="EMBL/GenBank/DDBJ databases">
        <title>Genome sequence of Tistrella mobilis MCCC 1A02139.</title>
        <authorList>
            <person name="Lu L."/>
            <person name="Lai Q."/>
            <person name="Shao Z."/>
            <person name="Qian P."/>
        </authorList>
    </citation>
    <scope>NUCLEOTIDE SEQUENCE [LARGE SCALE GENOMIC DNA]</scope>
    <source>
        <strain evidence="8 9">MCCC 1A02139</strain>
    </source>
</reference>
<sequence>MTFDLTTDRRKIETLRRYRVLGSESAPALSQLVTAAASALDATAGLLVGLDERGPRVLAGTQADGRGSPGSQDLFARVTRQLGGEGDEDLLLAAIRAKDGTTIAVLALDGCPRMDAHATAVLQRQLDALGAVMDLGVTVATALDQADRLAAHEAELTHQSSLLEQQAEELVRLAEENYAQRLSAEGAFQQKSLFLATLTHELRTPLTAIIGFAELMEQQVLGPIGNETYLGYLNSIHGSGKHLLSIINDLLDMAKIEAGKYDVTPTAMAANPVLSQTIRVVGGLAIEKRVRIAWTPLRPSPEIVADDRALKQVMLNLLSNAIKYSPPGGSITVDNRVQNDRFIVAISDEGPGIAPEDLARLMRPYEQARNGGAETQVKGTGLGLTISRMLVELQGGTLTLESTEGRGTTSCFDLPLAAPDARRAD</sequence>
<keyword evidence="5" id="KW-0418">Kinase</keyword>
<evidence type="ECO:0000256" key="1">
    <source>
        <dbReference type="ARBA" id="ARBA00000085"/>
    </source>
</evidence>
<keyword evidence="6" id="KW-0902">Two-component regulatory system</keyword>
<dbReference type="Pfam" id="PF00512">
    <property type="entry name" value="HisKA"/>
    <property type="match status" value="1"/>
</dbReference>
<dbReference type="GeneID" id="97242316"/>
<dbReference type="Gene3D" id="1.10.287.130">
    <property type="match status" value="1"/>
</dbReference>
<dbReference type="SMART" id="SM00388">
    <property type="entry name" value="HisKA"/>
    <property type="match status" value="1"/>
</dbReference>